<protein>
    <submittedName>
        <fullName evidence="1">DUF465 domain-containing protein</fullName>
    </submittedName>
</protein>
<evidence type="ECO:0000313" key="2">
    <source>
        <dbReference type="Proteomes" id="UP001428774"/>
    </source>
</evidence>
<gene>
    <name evidence="1" type="ORF">ABFB10_03110</name>
</gene>
<sequence>MSHVPHELAEEFPEHAARMSALKQTDAHFARLSETYHAVNRRIHRAETRVEPMDDLAEEALRKERAGLKDQLYALLKA</sequence>
<dbReference type="InterPro" id="IPR007420">
    <property type="entry name" value="DUF465"/>
</dbReference>
<proteinExistence type="predicted"/>
<accession>A0AAW9SJQ7</accession>
<comment type="caution">
    <text evidence="1">The sequence shown here is derived from an EMBL/GenBank/DDBJ whole genome shotgun (WGS) entry which is preliminary data.</text>
</comment>
<dbReference type="Gene3D" id="6.10.280.50">
    <property type="match status" value="1"/>
</dbReference>
<dbReference type="InterPro" id="IPR038444">
    <property type="entry name" value="DUF465_sf"/>
</dbReference>
<keyword evidence="2" id="KW-1185">Reference proteome</keyword>
<organism evidence="1 2">
    <name type="scientific">Ponticoccus litoralis</name>
    <dbReference type="NCBI Taxonomy" id="422297"/>
    <lineage>
        <taxon>Bacteria</taxon>
        <taxon>Pseudomonadati</taxon>
        <taxon>Pseudomonadota</taxon>
        <taxon>Alphaproteobacteria</taxon>
        <taxon>Rhodobacterales</taxon>
        <taxon>Roseobacteraceae</taxon>
        <taxon>Ponticoccus</taxon>
    </lineage>
</organism>
<dbReference type="Proteomes" id="UP001428774">
    <property type="component" value="Unassembled WGS sequence"/>
</dbReference>
<dbReference type="Pfam" id="PF04325">
    <property type="entry name" value="DUF465"/>
    <property type="match status" value="1"/>
</dbReference>
<dbReference type="EMBL" id="JBDNCH010000002">
    <property type="protein sequence ID" value="MEN9060181.1"/>
    <property type="molecule type" value="Genomic_DNA"/>
</dbReference>
<name>A0AAW9SJQ7_9RHOB</name>
<evidence type="ECO:0000313" key="1">
    <source>
        <dbReference type="EMBL" id="MEN9060181.1"/>
    </source>
</evidence>
<dbReference type="RefSeq" id="WP_347165354.1">
    <property type="nucleotide sequence ID" value="NZ_JBDNCH010000002.1"/>
</dbReference>
<reference evidence="1 2" key="1">
    <citation type="submission" date="2024-05" db="EMBL/GenBank/DDBJ databases">
        <title>Genome sequence of Ponticoccus litoralis KCCM 90028.</title>
        <authorList>
            <person name="Kim J.M."/>
            <person name="Lee J.K."/>
            <person name="Choi B.J."/>
            <person name="Bayburt H."/>
            <person name="Baek J.H."/>
            <person name="Jeon C.O."/>
        </authorList>
    </citation>
    <scope>NUCLEOTIDE SEQUENCE [LARGE SCALE GENOMIC DNA]</scope>
    <source>
        <strain evidence="1 2">KCCM 90028</strain>
    </source>
</reference>
<dbReference type="AlphaFoldDB" id="A0AAW9SJQ7"/>